<dbReference type="GO" id="GO:0046491">
    <property type="term" value="P:L-methylmalonyl-CoA metabolic process"/>
    <property type="evidence" value="ECO:0007669"/>
    <property type="project" value="TreeGrafter"/>
</dbReference>
<gene>
    <name evidence="4" type="ORF">M23134_06977</name>
</gene>
<evidence type="ECO:0000313" key="5">
    <source>
        <dbReference type="Proteomes" id="UP000004095"/>
    </source>
</evidence>
<dbReference type="CDD" id="cd07249">
    <property type="entry name" value="MMCE"/>
    <property type="match status" value="1"/>
</dbReference>
<reference evidence="4 5" key="1">
    <citation type="submission" date="2007-01" db="EMBL/GenBank/DDBJ databases">
        <authorList>
            <person name="Haygood M."/>
            <person name="Podell S."/>
            <person name="Anderson C."/>
            <person name="Hopkinson B."/>
            <person name="Roe K."/>
            <person name="Barbeau K."/>
            <person name="Gaasterland T."/>
            <person name="Ferriera S."/>
            <person name="Johnson J."/>
            <person name="Kravitz S."/>
            <person name="Beeson K."/>
            <person name="Sutton G."/>
            <person name="Rogers Y.-H."/>
            <person name="Friedman R."/>
            <person name="Frazier M."/>
            <person name="Venter J.C."/>
        </authorList>
    </citation>
    <scope>NUCLEOTIDE SEQUENCE [LARGE SCALE GENOMIC DNA]</scope>
    <source>
        <strain evidence="4 5">ATCC 23134</strain>
    </source>
</reference>
<dbReference type="NCBIfam" id="TIGR03081">
    <property type="entry name" value="metmalonyl_epim"/>
    <property type="match status" value="1"/>
</dbReference>
<dbReference type="GO" id="GO:0016829">
    <property type="term" value="F:lyase activity"/>
    <property type="evidence" value="ECO:0007669"/>
    <property type="project" value="UniProtKB-KW"/>
</dbReference>
<dbReference type="PROSITE" id="PS51819">
    <property type="entry name" value="VOC"/>
    <property type="match status" value="1"/>
</dbReference>
<organism evidence="4 5">
    <name type="scientific">Microscilla marina ATCC 23134</name>
    <dbReference type="NCBI Taxonomy" id="313606"/>
    <lineage>
        <taxon>Bacteria</taxon>
        <taxon>Pseudomonadati</taxon>
        <taxon>Bacteroidota</taxon>
        <taxon>Cytophagia</taxon>
        <taxon>Cytophagales</taxon>
        <taxon>Microscillaceae</taxon>
        <taxon>Microscilla</taxon>
    </lineage>
</organism>
<dbReference type="GO" id="GO:0046872">
    <property type="term" value="F:metal ion binding"/>
    <property type="evidence" value="ECO:0007669"/>
    <property type="project" value="UniProtKB-KW"/>
</dbReference>
<dbReference type="InterPro" id="IPR037523">
    <property type="entry name" value="VOC_core"/>
</dbReference>
<keyword evidence="2" id="KW-0479">Metal-binding</keyword>
<dbReference type="InterPro" id="IPR017515">
    <property type="entry name" value="MeMalonyl-CoA_epimerase"/>
</dbReference>
<dbReference type="AlphaFoldDB" id="A1ZYJ0"/>
<dbReference type="Pfam" id="PF13669">
    <property type="entry name" value="Glyoxalase_4"/>
    <property type="match status" value="1"/>
</dbReference>
<dbReference type="Gene3D" id="3.10.180.10">
    <property type="entry name" value="2,3-Dihydroxybiphenyl 1,2-Dioxygenase, domain 1"/>
    <property type="match status" value="1"/>
</dbReference>
<protein>
    <submittedName>
        <fullName evidence="4">Lactoylglutathione lyase</fullName>
    </submittedName>
</protein>
<dbReference type="PANTHER" id="PTHR43048:SF3">
    <property type="entry name" value="METHYLMALONYL-COA EPIMERASE, MITOCHONDRIAL"/>
    <property type="match status" value="1"/>
</dbReference>
<evidence type="ECO:0000256" key="1">
    <source>
        <dbReference type="ARBA" id="ARBA00009308"/>
    </source>
</evidence>
<dbReference type="Proteomes" id="UP000004095">
    <property type="component" value="Unassembled WGS sequence"/>
</dbReference>
<dbReference type="EMBL" id="AAWS01000066">
    <property type="protein sequence ID" value="EAY24574.1"/>
    <property type="molecule type" value="Genomic_DNA"/>
</dbReference>
<comment type="similarity">
    <text evidence="1">Belongs to the methylmalonyl-CoA epimerase family.</text>
</comment>
<evidence type="ECO:0000313" key="4">
    <source>
        <dbReference type="EMBL" id="EAY24574.1"/>
    </source>
</evidence>
<keyword evidence="4" id="KW-0456">Lyase</keyword>
<proteinExistence type="inferred from homology"/>
<dbReference type="SUPFAM" id="SSF54593">
    <property type="entry name" value="Glyoxalase/Bleomycin resistance protein/Dihydroxybiphenyl dioxygenase"/>
    <property type="match status" value="1"/>
</dbReference>
<evidence type="ECO:0000256" key="2">
    <source>
        <dbReference type="ARBA" id="ARBA00022723"/>
    </source>
</evidence>
<name>A1ZYJ0_MICM2</name>
<dbReference type="eggNOG" id="COG0346">
    <property type="taxonomic scope" value="Bacteria"/>
</dbReference>
<sequence length="151" mass="17000">MANNHCLLLLIVIQTIQKMLKVEHIGIAVKSLKESNDLFTKLFARPPYKTEAVESEGVSTSFFQMGESKIELLEATNEDSAIAKFIAKRGEGIHHIAYEVEDILKEMERLSKEGFTLLNKEPKKGADNKLVCFLHPKTTNGVLIELCQEIK</sequence>
<comment type="caution">
    <text evidence="4">The sequence shown here is derived from an EMBL/GenBank/DDBJ whole genome shotgun (WGS) entry which is preliminary data.</text>
</comment>
<keyword evidence="5" id="KW-1185">Reference proteome</keyword>
<feature type="domain" description="VOC" evidence="3">
    <location>
        <begin position="21"/>
        <end position="149"/>
    </location>
</feature>
<dbReference type="InterPro" id="IPR029068">
    <property type="entry name" value="Glyas_Bleomycin-R_OHBP_Dase"/>
</dbReference>
<dbReference type="GO" id="GO:0004493">
    <property type="term" value="F:methylmalonyl-CoA epimerase activity"/>
    <property type="evidence" value="ECO:0007669"/>
    <property type="project" value="TreeGrafter"/>
</dbReference>
<evidence type="ECO:0000259" key="3">
    <source>
        <dbReference type="PROSITE" id="PS51819"/>
    </source>
</evidence>
<dbReference type="PANTHER" id="PTHR43048">
    <property type="entry name" value="METHYLMALONYL-COA EPIMERASE"/>
    <property type="match status" value="1"/>
</dbReference>
<accession>A1ZYJ0</accession>
<dbReference type="InterPro" id="IPR051785">
    <property type="entry name" value="MMCE/EMCE_epimerase"/>
</dbReference>